<name>B3T734_9ARCH</name>
<dbReference type="GO" id="GO:0016740">
    <property type="term" value="F:transferase activity"/>
    <property type="evidence" value="ECO:0007669"/>
    <property type="project" value="UniProtKB-KW"/>
</dbReference>
<dbReference type="AlphaFoldDB" id="B3T734"/>
<sequence length="235" mass="26730">MFTFFMKAMILSGGRGKRLRPVTDTIPKPLIRINNKPLIEWKINYLKKFGIKDIIICSGYKGKKIENYISKKNNFGCNIEYSTETTPLGTAGAIKKAIKNIVDDSFIVLNGDIITNINLKKMMAKPNCIAAIELRTNYGTMKIKNNKIIQFNEKTDVKNIWMNGGIYHLSTDITKILPAKGSIEGIVFPKLAKKNSLNTVKFKNVLWRSIDSHKDVETCSKEMIQKKYMKFILKG</sequence>
<dbReference type="PANTHER" id="PTHR22572">
    <property type="entry name" value="SUGAR-1-PHOSPHATE GUANYL TRANSFERASE"/>
    <property type="match status" value="1"/>
</dbReference>
<proteinExistence type="predicted"/>
<dbReference type="CDD" id="cd04181">
    <property type="entry name" value="NTP_transferase"/>
    <property type="match status" value="1"/>
</dbReference>
<protein>
    <submittedName>
        <fullName evidence="2">Putative nucleotidyl transferase</fullName>
    </submittedName>
</protein>
<reference evidence="2" key="1">
    <citation type="journal article" date="2008" name="ISME J.">
        <title>Genomic patterns of recombination, clonal divergence and environment in marine microbial populations.</title>
        <authorList>
            <person name="Konstantinidis K.T."/>
            <person name="Delong E.F."/>
        </authorList>
    </citation>
    <scope>NUCLEOTIDE SEQUENCE</scope>
</reference>
<organism evidence="2">
    <name type="scientific">uncultured marine crenarchaeote HF4000_APKG2O16</name>
    <dbReference type="NCBI Taxonomy" id="455582"/>
    <lineage>
        <taxon>Archaea</taxon>
        <taxon>Nitrososphaerota</taxon>
        <taxon>Nitrososphaeria</taxon>
        <taxon>Nitrosopumilales</taxon>
        <taxon>environmental samples</taxon>
    </lineage>
</organism>
<dbReference type="InterPro" id="IPR050486">
    <property type="entry name" value="Mannose-1P_guanyltransferase"/>
</dbReference>
<dbReference type="SUPFAM" id="SSF53448">
    <property type="entry name" value="Nucleotide-diphospho-sugar transferases"/>
    <property type="match status" value="1"/>
</dbReference>
<evidence type="ECO:0000259" key="1">
    <source>
        <dbReference type="Pfam" id="PF00483"/>
    </source>
</evidence>
<evidence type="ECO:0000313" key="2">
    <source>
        <dbReference type="EMBL" id="ABZ08393.1"/>
    </source>
</evidence>
<accession>B3T734</accession>
<dbReference type="Gene3D" id="3.90.550.10">
    <property type="entry name" value="Spore Coat Polysaccharide Biosynthesis Protein SpsA, Chain A"/>
    <property type="match status" value="1"/>
</dbReference>
<gene>
    <name evidence="2" type="ORF">ALOHA_HF4000APKG2O16ctg10g39</name>
</gene>
<feature type="domain" description="Nucleotidyl transferase" evidence="1">
    <location>
        <begin position="7"/>
        <end position="220"/>
    </location>
</feature>
<dbReference type="InterPro" id="IPR029044">
    <property type="entry name" value="Nucleotide-diphossugar_trans"/>
</dbReference>
<dbReference type="Pfam" id="PF00483">
    <property type="entry name" value="NTP_transferase"/>
    <property type="match status" value="1"/>
</dbReference>
<dbReference type="EMBL" id="EU016627">
    <property type="protein sequence ID" value="ABZ08393.1"/>
    <property type="molecule type" value="Genomic_DNA"/>
</dbReference>
<dbReference type="InterPro" id="IPR005835">
    <property type="entry name" value="NTP_transferase_dom"/>
</dbReference>
<keyword evidence="2" id="KW-0808">Transferase</keyword>